<evidence type="ECO:0000313" key="2">
    <source>
        <dbReference type="Proteomes" id="UP000214747"/>
    </source>
</evidence>
<dbReference type="Proteomes" id="UP000214747">
    <property type="component" value="Unassembled WGS sequence"/>
</dbReference>
<name>A0A225SVI8_9BURK</name>
<keyword evidence="2" id="KW-1185">Reference proteome</keyword>
<organism evidence="1 2">
    <name type="scientific">Herbaspirillum aquaticum</name>
    <dbReference type="NCBI Taxonomy" id="568783"/>
    <lineage>
        <taxon>Bacteria</taxon>
        <taxon>Pseudomonadati</taxon>
        <taxon>Pseudomonadota</taxon>
        <taxon>Betaproteobacteria</taxon>
        <taxon>Burkholderiales</taxon>
        <taxon>Oxalobacteraceae</taxon>
        <taxon>Herbaspirillum</taxon>
    </lineage>
</organism>
<gene>
    <name evidence="1" type="ORF">CEJ45_08230</name>
</gene>
<comment type="caution">
    <text evidence="1">The sequence shown here is derived from an EMBL/GenBank/DDBJ whole genome shotgun (WGS) entry which is preliminary data.</text>
</comment>
<proteinExistence type="predicted"/>
<reference evidence="1 2" key="1">
    <citation type="journal article" date="2010" name="Int. J. Syst. Evol. Microbiol.">
        <title>Reclassification of Herbaspirillum putei as a later heterotypic synonym of Herbaspirillum huttiense, with the description of H. huttiense subsp. huttiense subsp. nov. and H. huttiense subsp. putei subsp. nov., comb. nov., and description of Herbaspirillum aquaticum sp. nov.</title>
        <authorList>
            <person name="Dobritsa A.P."/>
            <person name="Reddy M.C."/>
            <person name="Samadpour M."/>
        </authorList>
    </citation>
    <scope>NUCLEOTIDE SEQUENCE [LARGE SCALE GENOMIC DNA]</scope>
    <source>
        <strain evidence="1 2">IEH 4430</strain>
    </source>
</reference>
<dbReference type="AlphaFoldDB" id="A0A225SVI8"/>
<sequence>MHQLAEPMSAGSSIGWESVHVQVSSAFPGPGFGCIRPMDGCADVRSSGQFEYVVREGGDIWKPVAPSLAKSKESPVL</sequence>
<accession>A0A225SVI8</accession>
<evidence type="ECO:0000313" key="1">
    <source>
        <dbReference type="EMBL" id="OWY35252.1"/>
    </source>
</evidence>
<dbReference type="EMBL" id="NJGV01000006">
    <property type="protein sequence ID" value="OWY35252.1"/>
    <property type="molecule type" value="Genomic_DNA"/>
</dbReference>
<protein>
    <submittedName>
        <fullName evidence="1">Uncharacterized protein</fullName>
    </submittedName>
</protein>